<sequence>MFRRSRVAIAVVTLVVGLAAPAAADQRPAALDPPTPARFVANLDLECFRTSEYTPPPLPAPIVLSHLNPVLADQPRWEIGRLGPRTQLCSPVAKNEVIPPKDVLEFVRYVDLSCYRVDGPRLQVPLVLSHLNPVLADLPRREVVMMAPETLCLPVLKNSAQPPAEVLELVRYLDLVCYSETPQVPMGRKLLLTQLNPELAVIPPTTVLVQENRQLCVPVRKNDQQIPERVLEIVRWVDLETYAIAAPDLRQIQLRLRHINPLLVELPPESATLLARETLAVPVAKNGKFPPG</sequence>
<dbReference type="Proteomes" id="UP000185696">
    <property type="component" value="Unassembled WGS sequence"/>
</dbReference>
<proteinExistence type="predicted"/>
<dbReference type="OrthoDB" id="3364835at2"/>
<keyword evidence="1" id="KW-0732">Signal</keyword>
<feature type="chain" id="PRO_5031384032" evidence="1">
    <location>
        <begin position="25"/>
        <end position="292"/>
    </location>
</feature>
<keyword evidence="3" id="KW-1185">Reference proteome</keyword>
<feature type="signal peptide" evidence="1">
    <location>
        <begin position="1"/>
        <end position="24"/>
    </location>
</feature>
<dbReference type="EMBL" id="MSIF01000003">
    <property type="protein sequence ID" value="OLF12329.1"/>
    <property type="molecule type" value="Genomic_DNA"/>
</dbReference>
<dbReference type="RefSeq" id="WP_075132520.1">
    <property type="nucleotide sequence ID" value="NZ_MSIF01000003.1"/>
</dbReference>
<accession>A0A7Z0WQL5</accession>
<protein>
    <submittedName>
        <fullName evidence="2">Uncharacterized protein</fullName>
    </submittedName>
</protein>
<evidence type="ECO:0000256" key="1">
    <source>
        <dbReference type="SAM" id="SignalP"/>
    </source>
</evidence>
<gene>
    <name evidence="2" type="ORF">BLA60_10185</name>
</gene>
<dbReference type="AlphaFoldDB" id="A0A7Z0WQL5"/>
<reference evidence="2 3" key="1">
    <citation type="submission" date="2016-12" db="EMBL/GenBank/DDBJ databases">
        <title>The draft genome sequence of Actinophytocola xinjiangensis.</title>
        <authorList>
            <person name="Wang W."/>
            <person name="Yuan L."/>
        </authorList>
    </citation>
    <scope>NUCLEOTIDE SEQUENCE [LARGE SCALE GENOMIC DNA]</scope>
    <source>
        <strain evidence="2 3">CGMCC 4.4663</strain>
    </source>
</reference>
<name>A0A7Z0WQL5_9PSEU</name>
<evidence type="ECO:0000313" key="2">
    <source>
        <dbReference type="EMBL" id="OLF12329.1"/>
    </source>
</evidence>
<organism evidence="2 3">
    <name type="scientific">Actinophytocola xinjiangensis</name>
    <dbReference type="NCBI Taxonomy" id="485602"/>
    <lineage>
        <taxon>Bacteria</taxon>
        <taxon>Bacillati</taxon>
        <taxon>Actinomycetota</taxon>
        <taxon>Actinomycetes</taxon>
        <taxon>Pseudonocardiales</taxon>
        <taxon>Pseudonocardiaceae</taxon>
    </lineage>
</organism>
<evidence type="ECO:0000313" key="3">
    <source>
        <dbReference type="Proteomes" id="UP000185696"/>
    </source>
</evidence>
<comment type="caution">
    <text evidence="2">The sequence shown here is derived from an EMBL/GenBank/DDBJ whole genome shotgun (WGS) entry which is preliminary data.</text>
</comment>